<dbReference type="PANTHER" id="PTHR17224:SF1">
    <property type="entry name" value="PEPTIDYL-TRNA HYDROLASE"/>
    <property type="match status" value="1"/>
</dbReference>
<dbReference type="Pfam" id="PF01195">
    <property type="entry name" value="Pept_tRNA_hydro"/>
    <property type="match status" value="1"/>
</dbReference>
<keyword evidence="12" id="KW-1185">Reference proteome</keyword>
<feature type="binding site" evidence="7">
    <location>
        <position position="14"/>
    </location>
    <ligand>
        <name>tRNA</name>
        <dbReference type="ChEBI" id="CHEBI:17843"/>
    </ligand>
</feature>
<accession>A0A517R6C6</accession>
<dbReference type="EMBL" id="CP036268">
    <property type="protein sequence ID" value="QDT39429.1"/>
    <property type="molecule type" value="Genomic_DNA"/>
</dbReference>
<dbReference type="Gene3D" id="3.40.50.1470">
    <property type="entry name" value="Peptidyl-tRNA hydrolase"/>
    <property type="match status" value="1"/>
</dbReference>
<comment type="similarity">
    <text evidence="5 7 9">Belongs to the PTH family.</text>
</comment>
<feature type="site" description="Stabilizes the basic form of H active site to accept a proton" evidence="7">
    <location>
        <position position="91"/>
    </location>
</feature>
<dbReference type="CDD" id="cd00462">
    <property type="entry name" value="PTH"/>
    <property type="match status" value="1"/>
</dbReference>
<dbReference type="SUPFAM" id="SSF53178">
    <property type="entry name" value="Peptidyl-tRNA hydrolase-like"/>
    <property type="match status" value="1"/>
</dbReference>
<feature type="active site" description="Proton acceptor" evidence="7">
    <location>
        <position position="19"/>
    </location>
</feature>
<keyword evidence="2 7" id="KW-0820">tRNA-binding</keyword>
<dbReference type="GO" id="GO:0000049">
    <property type="term" value="F:tRNA binding"/>
    <property type="evidence" value="ECO:0007669"/>
    <property type="project" value="UniProtKB-UniRule"/>
</dbReference>
<keyword evidence="3 7" id="KW-0378">Hydrolase</keyword>
<sequence>MKLIVGLGNPGREYAGTRHNAGFEVIEELVRRGGSPAPKIKFEGQYWEAVFGSVSLKLLEPSTFMNRSGRSVGAAVQFLKLPLEDLLVICDDMNLEPGRLRLRGRGSAGGSNGMKDIIARLGTDEFPRLRVGIGRPAGRMSAVDHVLGRFREDERSELDIAVREAADGVEMWAREGLVTAMNHVNTRVDAEAKSNTESKKTDRTKVETERPADGTDNQ</sequence>
<dbReference type="OrthoDB" id="9800507at2"/>
<protein>
    <recommendedName>
        <fullName evidence="6 7">Peptidyl-tRNA hydrolase</fullName>
        <shortName evidence="7">Pth</shortName>
        <ecNumber evidence="1 7">3.1.1.29</ecNumber>
    </recommendedName>
</protein>
<evidence type="ECO:0000256" key="1">
    <source>
        <dbReference type="ARBA" id="ARBA00013260"/>
    </source>
</evidence>
<dbReference type="GO" id="GO:0006515">
    <property type="term" value="P:protein quality control for misfolded or incompletely synthesized proteins"/>
    <property type="evidence" value="ECO:0007669"/>
    <property type="project" value="UniProtKB-UniRule"/>
</dbReference>
<evidence type="ECO:0000313" key="12">
    <source>
        <dbReference type="Proteomes" id="UP000317318"/>
    </source>
</evidence>
<evidence type="ECO:0000256" key="6">
    <source>
        <dbReference type="ARBA" id="ARBA00050038"/>
    </source>
</evidence>
<evidence type="ECO:0000256" key="9">
    <source>
        <dbReference type="RuleBase" id="RU004320"/>
    </source>
</evidence>
<dbReference type="InterPro" id="IPR036416">
    <property type="entry name" value="Pept_tRNA_hydro_sf"/>
</dbReference>
<dbReference type="InterPro" id="IPR018171">
    <property type="entry name" value="Pept_tRNA_hydro_CS"/>
</dbReference>
<evidence type="ECO:0000256" key="10">
    <source>
        <dbReference type="SAM" id="MobiDB-lite"/>
    </source>
</evidence>
<dbReference type="Proteomes" id="UP000317318">
    <property type="component" value="Chromosome"/>
</dbReference>
<dbReference type="PROSITE" id="PS01195">
    <property type="entry name" value="PEPT_TRNA_HYDROL_1"/>
    <property type="match status" value="1"/>
</dbReference>
<dbReference type="HAMAP" id="MF_00083">
    <property type="entry name" value="Pept_tRNA_hydro_bact"/>
    <property type="match status" value="1"/>
</dbReference>
<dbReference type="RefSeq" id="WP_145365565.1">
    <property type="nucleotide sequence ID" value="NZ_CP036268.1"/>
</dbReference>
<dbReference type="EC" id="3.1.1.29" evidence="1 7"/>
<comment type="subunit">
    <text evidence="7">Monomer.</text>
</comment>
<keyword evidence="7" id="KW-0963">Cytoplasm</keyword>
<keyword evidence="4 7" id="KW-0694">RNA-binding</keyword>
<dbReference type="KEGG" id="svp:Pan189_38360"/>
<comment type="catalytic activity">
    <reaction evidence="7 8">
        <text>an N-acyl-L-alpha-aminoacyl-tRNA + H2O = an N-acyl-L-amino acid + a tRNA + H(+)</text>
        <dbReference type="Rhea" id="RHEA:54448"/>
        <dbReference type="Rhea" id="RHEA-COMP:10123"/>
        <dbReference type="Rhea" id="RHEA-COMP:13883"/>
        <dbReference type="ChEBI" id="CHEBI:15377"/>
        <dbReference type="ChEBI" id="CHEBI:15378"/>
        <dbReference type="ChEBI" id="CHEBI:59874"/>
        <dbReference type="ChEBI" id="CHEBI:78442"/>
        <dbReference type="ChEBI" id="CHEBI:138191"/>
        <dbReference type="EC" id="3.1.1.29"/>
    </reaction>
</comment>
<comment type="subcellular location">
    <subcellularLocation>
        <location evidence="7">Cytoplasm</location>
    </subcellularLocation>
</comment>
<feature type="region of interest" description="Disordered" evidence="10">
    <location>
        <begin position="188"/>
        <end position="218"/>
    </location>
</feature>
<organism evidence="11 12">
    <name type="scientific">Stratiformator vulcanicus</name>
    <dbReference type="NCBI Taxonomy" id="2527980"/>
    <lineage>
        <taxon>Bacteria</taxon>
        <taxon>Pseudomonadati</taxon>
        <taxon>Planctomycetota</taxon>
        <taxon>Planctomycetia</taxon>
        <taxon>Planctomycetales</taxon>
        <taxon>Planctomycetaceae</taxon>
        <taxon>Stratiformator</taxon>
    </lineage>
</organism>
<dbReference type="GO" id="GO:0005737">
    <property type="term" value="C:cytoplasm"/>
    <property type="evidence" value="ECO:0007669"/>
    <property type="project" value="UniProtKB-SubCell"/>
</dbReference>
<feature type="binding site" evidence="7">
    <location>
        <position position="66"/>
    </location>
    <ligand>
        <name>tRNA</name>
        <dbReference type="ChEBI" id="CHEBI:17843"/>
    </ligand>
</feature>
<dbReference type="GO" id="GO:0072344">
    <property type="term" value="P:rescue of stalled ribosome"/>
    <property type="evidence" value="ECO:0007669"/>
    <property type="project" value="UniProtKB-UniRule"/>
</dbReference>
<dbReference type="GO" id="GO:0004045">
    <property type="term" value="F:peptidyl-tRNA hydrolase activity"/>
    <property type="evidence" value="ECO:0007669"/>
    <property type="project" value="UniProtKB-UniRule"/>
</dbReference>
<feature type="binding site" evidence="7">
    <location>
        <position position="64"/>
    </location>
    <ligand>
        <name>tRNA</name>
        <dbReference type="ChEBI" id="CHEBI:17843"/>
    </ligand>
</feature>
<comment type="function">
    <text evidence="7">Catalyzes the release of premature peptidyl moieties from peptidyl-tRNA molecules trapped in stalled 50S ribosomal subunits, and thus maintains levels of free tRNAs and 50S ribosomes.</text>
</comment>
<evidence type="ECO:0000256" key="2">
    <source>
        <dbReference type="ARBA" id="ARBA00022555"/>
    </source>
</evidence>
<feature type="site" description="Discriminates between blocked and unblocked aminoacyl-tRNA" evidence="7">
    <location>
        <position position="9"/>
    </location>
</feature>
<evidence type="ECO:0000256" key="7">
    <source>
        <dbReference type="HAMAP-Rule" id="MF_00083"/>
    </source>
</evidence>
<dbReference type="AlphaFoldDB" id="A0A517R6C6"/>
<proteinExistence type="inferred from homology"/>
<evidence type="ECO:0000256" key="8">
    <source>
        <dbReference type="RuleBase" id="RU000673"/>
    </source>
</evidence>
<evidence type="ECO:0000313" key="11">
    <source>
        <dbReference type="EMBL" id="QDT39429.1"/>
    </source>
</evidence>
<dbReference type="NCBIfam" id="TIGR00447">
    <property type="entry name" value="pth"/>
    <property type="match status" value="1"/>
</dbReference>
<reference evidence="11 12" key="1">
    <citation type="submission" date="2019-02" db="EMBL/GenBank/DDBJ databases">
        <title>Deep-cultivation of Planctomycetes and their phenomic and genomic characterization uncovers novel biology.</title>
        <authorList>
            <person name="Wiegand S."/>
            <person name="Jogler M."/>
            <person name="Boedeker C."/>
            <person name="Pinto D."/>
            <person name="Vollmers J."/>
            <person name="Rivas-Marin E."/>
            <person name="Kohn T."/>
            <person name="Peeters S.H."/>
            <person name="Heuer A."/>
            <person name="Rast P."/>
            <person name="Oberbeckmann S."/>
            <person name="Bunk B."/>
            <person name="Jeske O."/>
            <person name="Meyerdierks A."/>
            <person name="Storesund J.E."/>
            <person name="Kallscheuer N."/>
            <person name="Luecker S."/>
            <person name="Lage O.M."/>
            <person name="Pohl T."/>
            <person name="Merkel B.J."/>
            <person name="Hornburger P."/>
            <person name="Mueller R.-W."/>
            <person name="Bruemmer F."/>
            <person name="Labrenz M."/>
            <person name="Spormann A.M."/>
            <person name="Op den Camp H."/>
            <person name="Overmann J."/>
            <person name="Amann R."/>
            <person name="Jetten M.S.M."/>
            <person name="Mascher T."/>
            <person name="Medema M.H."/>
            <person name="Devos D.P."/>
            <person name="Kaster A.-K."/>
            <person name="Ovreas L."/>
            <person name="Rohde M."/>
            <person name="Galperin M.Y."/>
            <person name="Jogler C."/>
        </authorList>
    </citation>
    <scope>NUCLEOTIDE SEQUENCE [LARGE SCALE GENOMIC DNA]</scope>
    <source>
        <strain evidence="11 12">Pan189</strain>
    </source>
</reference>
<feature type="binding site" evidence="7">
    <location>
        <position position="112"/>
    </location>
    <ligand>
        <name>tRNA</name>
        <dbReference type="ChEBI" id="CHEBI:17843"/>
    </ligand>
</feature>
<evidence type="ECO:0000256" key="4">
    <source>
        <dbReference type="ARBA" id="ARBA00022884"/>
    </source>
</evidence>
<comment type="function">
    <text evidence="7">Hydrolyzes ribosome-free peptidyl-tRNAs (with 1 or more amino acids incorporated), which drop off the ribosome during protein synthesis, or as a result of ribosome stalling.</text>
</comment>
<dbReference type="FunFam" id="3.40.50.1470:FF:000001">
    <property type="entry name" value="Peptidyl-tRNA hydrolase"/>
    <property type="match status" value="1"/>
</dbReference>
<gene>
    <name evidence="7 11" type="primary">pth</name>
    <name evidence="11" type="ORF">Pan189_38360</name>
</gene>
<evidence type="ECO:0000256" key="5">
    <source>
        <dbReference type="ARBA" id="ARBA00038063"/>
    </source>
</evidence>
<dbReference type="PANTHER" id="PTHR17224">
    <property type="entry name" value="PEPTIDYL-TRNA HYDROLASE"/>
    <property type="match status" value="1"/>
</dbReference>
<name>A0A517R6C6_9PLAN</name>
<evidence type="ECO:0000256" key="3">
    <source>
        <dbReference type="ARBA" id="ARBA00022801"/>
    </source>
</evidence>
<dbReference type="InterPro" id="IPR001328">
    <property type="entry name" value="Pept_tRNA_hydro"/>
</dbReference>